<feature type="region of interest" description="Disordered" evidence="1">
    <location>
        <begin position="28"/>
        <end position="57"/>
    </location>
</feature>
<evidence type="ECO:0000256" key="1">
    <source>
        <dbReference type="SAM" id="MobiDB-lite"/>
    </source>
</evidence>
<organism evidence="2 3">
    <name type="scientific">Nocardiopsis mwathae</name>
    <dbReference type="NCBI Taxonomy" id="1472723"/>
    <lineage>
        <taxon>Bacteria</taxon>
        <taxon>Bacillati</taxon>
        <taxon>Actinomycetota</taxon>
        <taxon>Actinomycetes</taxon>
        <taxon>Streptosporangiales</taxon>
        <taxon>Nocardiopsidaceae</taxon>
        <taxon>Nocardiopsis</taxon>
    </lineage>
</organism>
<gene>
    <name evidence="2" type="ORF">HNR23_002726</name>
</gene>
<sequence>MRVVWGLALAMLAAFVFIALRSGATGTEATDGIGGTGGTGVGGTGDGGPPVEMPDPGFVDRISEALDGIGDLLDTPPS</sequence>
<evidence type="ECO:0000313" key="2">
    <source>
        <dbReference type="EMBL" id="MBB6172666.1"/>
    </source>
</evidence>
<comment type="caution">
    <text evidence="2">The sequence shown here is derived from an EMBL/GenBank/DDBJ whole genome shotgun (WGS) entry which is preliminary data.</text>
</comment>
<feature type="compositionally biased region" description="Gly residues" evidence="1">
    <location>
        <begin position="32"/>
        <end position="48"/>
    </location>
</feature>
<protein>
    <submittedName>
        <fullName evidence="2">Uncharacterized protein</fullName>
    </submittedName>
</protein>
<proteinExistence type="predicted"/>
<reference evidence="2 3" key="1">
    <citation type="submission" date="2020-08" db="EMBL/GenBank/DDBJ databases">
        <title>Sequencing the genomes of 1000 actinobacteria strains.</title>
        <authorList>
            <person name="Klenk H.-P."/>
        </authorList>
    </citation>
    <scope>NUCLEOTIDE SEQUENCE [LARGE SCALE GENOMIC DNA]</scope>
    <source>
        <strain evidence="2 3">DSM 46659</strain>
    </source>
</reference>
<dbReference type="Proteomes" id="UP000546642">
    <property type="component" value="Unassembled WGS sequence"/>
</dbReference>
<dbReference type="AlphaFoldDB" id="A0A7W9YJG8"/>
<accession>A0A7W9YJG8</accession>
<name>A0A7W9YJG8_9ACTN</name>
<dbReference type="EMBL" id="JACHDS010000001">
    <property type="protein sequence ID" value="MBB6172666.1"/>
    <property type="molecule type" value="Genomic_DNA"/>
</dbReference>
<keyword evidence="3" id="KW-1185">Reference proteome</keyword>
<dbReference type="RefSeq" id="WP_184075935.1">
    <property type="nucleotide sequence ID" value="NZ_JACHDS010000001.1"/>
</dbReference>
<evidence type="ECO:0000313" key="3">
    <source>
        <dbReference type="Proteomes" id="UP000546642"/>
    </source>
</evidence>